<dbReference type="UniPathway" id="UPA00060">
    <property type="reaction ID" value="UER00141"/>
</dbReference>
<evidence type="ECO:0000256" key="2">
    <source>
        <dbReference type="ARBA" id="ARBA00022679"/>
    </source>
</evidence>
<comment type="caution">
    <text evidence="9">Lacks conserved residue(s) required for the propagation of feature annotation.</text>
</comment>
<evidence type="ECO:0000259" key="12">
    <source>
        <dbReference type="Pfam" id="PF02581"/>
    </source>
</evidence>
<dbReference type="Pfam" id="PF02581">
    <property type="entry name" value="TMP-TENI"/>
    <property type="match status" value="1"/>
</dbReference>
<keyword evidence="4 9" id="KW-0460">Magnesium</keyword>
<name>A0A059XZN2_9BACT</name>
<comment type="similarity">
    <text evidence="9 10">Belongs to the thiamine-phosphate synthase family.</text>
</comment>
<reference evidence="13 14" key="2">
    <citation type="journal article" date="2015" name="Biomed. Res. Int.">
        <title>Effects of Arsenite Resistance on the Growth and Functional Gene Expression of Leptospirillum ferriphilum and Acidithiobacillus thiooxidans in Pure Culture and Coculture.</title>
        <authorList>
            <person name="Jiang H."/>
            <person name="Liang Y."/>
            <person name="Yin H."/>
            <person name="Xiao Y."/>
            <person name="Guo X."/>
            <person name="Xu Y."/>
            <person name="Hu Q."/>
            <person name="Liu H."/>
            <person name="Liu X."/>
        </authorList>
    </citation>
    <scope>NUCLEOTIDE SEQUENCE [LARGE SCALE GENOMIC DNA]</scope>
    <source>
        <strain evidence="13 14">YSK</strain>
    </source>
</reference>
<keyword evidence="14" id="KW-1185">Reference proteome</keyword>
<dbReference type="OrthoDB" id="9812206at2"/>
<evidence type="ECO:0000256" key="8">
    <source>
        <dbReference type="ARBA" id="ARBA00047883"/>
    </source>
</evidence>
<evidence type="ECO:0000313" key="14">
    <source>
        <dbReference type="Proteomes" id="UP000027059"/>
    </source>
</evidence>
<feature type="binding site" evidence="9">
    <location>
        <position position="172"/>
    </location>
    <ligand>
        <name>2-[(2R,5Z)-2-carboxy-4-methylthiazol-5(2H)-ylidene]ethyl phosphate</name>
        <dbReference type="ChEBI" id="CHEBI:62899"/>
    </ligand>
</feature>
<comment type="cofactor">
    <cofactor evidence="9">
        <name>Mg(2+)</name>
        <dbReference type="ChEBI" id="CHEBI:18420"/>
    </cofactor>
    <text evidence="9">Binds 1 Mg(2+) ion per subunit.</text>
</comment>
<comment type="pathway">
    <text evidence="1 9 11">Cofactor biosynthesis; thiamine diphosphate biosynthesis; thiamine phosphate from 4-amino-2-methyl-5-diphosphomethylpyrimidine and 4-methyl-5-(2-phosphoethyl)-thiazole: step 1/1.</text>
</comment>
<keyword evidence="2 9" id="KW-0808">Transferase</keyword>
<evidence type="ECO:0000256" key="7">
    <source>
        <dbReference type="ARBA" id="ARBA00047851"/>
    </source>
</evidence>
<feature type="domain" description="Thiamine phosphate synthase/TenI" evidence="12">
    <location>
        <begin position="19"/>
        <end position="195"/>
    </location>
</feature>
<proteinExistence type="inferred from homology"/>
<evidence type="ECO:0000256" key="1">
    <source>
        <dbReference type="ARBA" id="ARBA00005165"/>
    </source>
</evidence>
<comment type="function">
    <text evidence="9">Condenses 4-methyl-5-(beta-hydroxyethyl)thiazole monophosphate (THZ-P) and 2-methyl-4-amino-5-hydroxymethyl pyrimidine pyrophosphate (HMP-PP) to form thiamine monophosphate (TMP).</text>
</comment>
<evidence type="ECO:0000256" key="3">
    <source>
        <dbReference type="ARBA" id="ARBA00022723"/>
    </source>
</evidence>
<feature type="binding site" evidence="9">
    <location>
        <position position="94"/>
    </location>
    <ligand>
        <name>Mg(2+)</name>
        <dbReference type="ChEBI" id="CHEBI:18420"/>
    </ligand>
</feature>
<sequence>MTERSWSFPSLLYLAGTQDFPSPDHLFSHVEKACQGGLKWFQYREKVLPDRLLYETALRLREITREYGTLLTINDRTDIALLVGADGVHLGQDDLPSVREFRKLFPSEVLHLGISTHSAYEVRRALLLKPDYLGVGPIFQTSTKDTGVEPRGVTAVEETRKLTSLPLVAIGGITAEHAGVLYRAGSHAVALSGAITSSPDPLPVLEMFFRSR</sequence>
<dbReference type="Gene3D" id="3.20.20.70">
    <property type="entry name" value="Aldolase class I"/>
    <property type="match status" value="1"/>
</dbReference>
<feature type="binding site" evidence="9">
    <location>
        <begin position="141"/>
        <end position="143"/>
    </location>
    <ligand>
        <name>2-[(2R,5Z)-2-carboxy-4-methylthiazol-5(2H)-ylidene]ethyl phosphate</name>
        <dbReference type="ChEBI" id="CHEBI:62899"/>
    </ligand>
</feature>
<dbReference type="AlphaFoldDB" id="A0A059XZN2"/>
<dbReference type="RefSeq" id="WP_038505481.1">
    <property type="nucleotide sequence ID" value="NZ_CP007243.1"/>
</dbReference>
<organism evidence="13 14">
    <name type="scientific">Leptospirillum ferriphilum YSK</name>
    <dbReference type="NCBI Taxonomy" id="1441628"/>
    <lineage>
        <taxon>Bacteria</taxon>
        <taxon>Pseudomonadati</taxon>
        <taxon>Nitrospirota</taxon>
        <taxon>Nitrospiria</taxon>
        <taxon>Nitrospirales</taxon>
        <taxon>Nitrospiraceae</taxon>
        <taxon>Leptospirillum</taxon>
    </lineage>
</organism>
<evidence type="ECO:0000256" key="5">
    <source>
        <dbReference type="ARBA" id="ARBA00022977"/>
    </source>
</evidence>
<dbReference type="GO" id="GO:0009228">
    <property type="term" value="P:thiamine biosynthetic process"/>
    <property type="evidence" value="ECO:0007669"/>
    <property type="project" value="UniProtKB-KW"/>
</dbReference>
<gene>
    <name evidence="9" type="primary">thiE</name>
    <name evidence="13" type="ORF">Y981_07600</name>
</gene>
<keyword evidence="3 9" id="KW-0479">Metal-binding</keyword>
<dbReference type="CDD" id="cd00564">
    <property type="entry name" value="TMP_TenI"/>
    <property type="match status" value="1"/>
</dbReference>
<dbReference type="InterPro" id="IPR022998">
    <property type="entry name" value="ThiamineP_synth_TenI"/>
</dbReference>
<dbReference type="HAMAP" id="MF_00097">
    <property type="entry name" value="TMP_synthase"/>
    <property type="match status" value="1"/>
</dbReference>
<dbReference type="GO" id="GO:0000287">
    <property type="term" value="F:magnesium ion binding"/>
    <property type="evidence" value="ECO:0007669"/>
    <property type="project" value="UniProtKB-UniRule"/>
</dbReference>
<dbReference type="PANTHER" id="PTHR20857:SF23">
    <property type="entry name" value="THIAMINE BIOSYNTHETIC BIFUNCTIONAL ENZYME"/>
    <property type="match status" value="1"/>
</dbReference>
<evidence type="ECO:0000256" key="11">
    <source>
        <dbReference type="RuleBase" id="RU004253"/>
    </source>
</evidence>
<comment type="catalytic activity">
    <reaction evidence="8 9 10">
        <text>2-[(2R,5Z)-2-carboxy-4-methylthiazol-5(2H)-ylidene]ethyl phosphate + 4-amino-2-methyl-5-(diphosphooxymethyl)pyrimidine + 2 H(+) = thiamine phosphate + CO2 + diphosphate</text>
        <dbReference type="Rhea" id="RHEA:47844"/>
        <dbReference type="ChEBI" id="CHEBI:15378"/>
        <dbReference type="ChEBI" id="CHEBI:16526"/>
        <dbReference type="ChEBI" id="CHEBI:33019"/>
        <dbReference type="ChEBI" id="CHEBI:37575"/>
        <dbReference type="ChEBI" id="CHEBI:57841"/>
        <dbReference type="ChEBI" id="CHEBI:62899"/>
        <dbReference type="EC" id="2.5.1.3"/>
    </reaction>
</comment>
<feature type="binding site" evidence="9">
    <location>
        <position position="144"/>
    </location>
    <ligand>
        <name>4-amino-2-methyl-5-(diphosphooxymethyl)pyrimidine</name>
        <dbReference type="ChEBI" id="CHEBI:57841"/>
    </ligand>
</feature>
<dbReference type="KEGG" id="lfp:Y981_07600"/>
<evidence type="ECO:0000256" key="10">
    <source>
        <dbReference type="RuleBase" id="RU003826"/>
    </source>
</evidence>
<dbReference type="InterPro" id="IPR034291">
    <property type="entry name" value="TMP_synthase"/>
</dbReference>
<dbReference type="InterPro" id="IPR036206">
    <property type="entry name" value="ThiamineP_synth_sf"/>
</dbReference>
<dbReference type="PANTHER" id="PTHR20857">
    <property type="entry name" value="THIAMINE-PHOSPHATE PYROPHOSPHORYLASE"/>
    <property type="match status" value="1"/>
</dbReference>
<feature type="binding site" evidence="9">
    <location>
        <position position="74"/>
    </location>
    <ligand>
        <name>4-amino-2-methyl-5-(diphosphooxymethyl)pyrimidine</name>
        <dbReference type="ChEBI" id="CHEBI:57841"/>
    </ligand>
</feature>
<dbReference type="EC" id="2.5.1.3" evidence="9"/>
<reference evidence="14" key="1">
    <citation type="submission" date="2014-02" db="EMBL/GenBank/DDBJ databases">
        <title>Complete genome sequence and comparative genomic analysis of the nitrogen-fixing bacterium Leptospirillum ferriphilum YSK.</title>
        <authorList>
            <person name="Guo X."/>
            <person name="Yin H."/>
            <person name="Liang Y."/>
            <person name="Hu Q."/>
            <person name="Ma L."/>
            <person name="Xiao Y."/>
            <person name="Zhang X."/>
            <person name="Qiu G."/>
            <person name="Liu X."/>
        </authorList>
    </citation>
    <scope>NUCLEOTIDE SEQUENCE [LARGE SCALE GENOMIC DNA]</scope>
    <source>
        <strain evidence="14">YSK</strain>
    </source>
</reference>
<dbReference type="SUPFAM" id="SSF51391">
    <property type="entry name" value="Thiamin phosphate synthase"/>
    <property type="match status" value="1"/>
</dbReference>
<feature type="binding site" evidence="9">
    <location>
        <begin position="42"/>
        <end position="46"/>
    </location>
    <ligand>
        <name>4-amino-2-methyl-5-(diphosphooxymethyl)pyrimidine</name>
        <dbReference type="ChEBI" id="CHEBI:57841"/>
    </ligand>
</feature>
<protein>
    <recommendedName>
        <fullName evidence="9">Thiamine-phosphate synthase</fullName>
        <shortName evidence="9">TP synthase</shortName>
        <shortName evidence="9">TPS</shortName>
        <ecNumber evidence="9">2.5.1.3</ecNumber>
    </recommendedName>
    <alternativeName>
        <fullName evidence="9">Thiamine-phosphate pyrophosphorylase</fullName>
        <shortName evidence="9">TMP pyrophosphorylase</shortName>
        <shortName evidence="9">TMP-PPase</shortName>
    </alternativeName>
</protein>
<feature type="binding site" evidence="9">
    <location>
        <position position="75"/>
    </location>
    <ligand>
        <name>Mg(2+)</name>
        <dbReference type="ChEBI" id="CHEBI:18420"/>
    </ligand>
</feature>
<evidence type="ECO:0000313" key="13">
    <source>
        <dbReference type="EMBL" id="AIA30672.1"/>
    </source>
</evidence>
<comment type="catalytic activity">
    <reaction evidence="7 9 10">
        <text>2-(2-carboxy-4-methylthiazol-5-yl)ethyl phosphate + 4-amino-2-methyl-5-(diphosphooxymethyl)pyrimidine + 2 H(+) = thiamine phosphate + CO2 + diphosphate</text>
        <dbReference type="Rhea" id="RHEA:47848"/>
        <dbReference type="ChEBI" id="CHEBI:15378"/>
        <dbReference type="ChEBI" id="CHEBI:16526"/>
        <dbReference type="ChEBI" id="CHEBI:33019"/>
        <dbReference type="ChEBI" id="CHEBI:37575"/>
        <dbReference type="ChEBI" id="CHEBI:57841"/>
        <dbReference type="ChEBI" id="CHEBI:62890"/>
        <dbReference type="EC" id="2.5.1.3"/>
    </reaction>
</comment>
<keyword evidence="5 9" id="KW-0784">Thiamine biosynthesis</keyword>
<accession>A0A059XZN2</accession>
<comment type="catalytic activity">
    <reaction evidence="6 9 10">
        <text>4-methyl-5-(2-phosphooxyethyl)-thiazole + 4-amino-2-methyl-5-(diphosphooxymethyl)pyrimidine + H(+) = thiamine phosphate + diphosphate</text>
        <dbReference type="Rhea" id="RHEA:22328"/>
        <dbReference type="ChEBI" id="CHEBI:15378"/>
        <dbReference type="ChEBI" id="CHEBI:33019"/>
        <dbReference type="ChEBI" id="CHEBI:37575"/>
        <dbReference type="ChEBI" id="CHEBI:57841"/>
        <dbReference type="ChEBI" id="CHEBI:58296"/>
        <dbReference type="EC" id="2.5.1.3"/>
    </reaction>
</comment>
<dbReference type="EMBL" id="CP007243">
    <property type="protein sequence ID" value="AIA30672.1"/>
    <property type="molecule type" value="Genomic_DNA"/>
</dbReference>
<feature type="binding site" evidence="9">
    <location>
        <position position="115"/>
    </location>
    <ligand>
        <name>4-amino-2-methyl-5-(diphosphooxymethyl)pyrimidine</name>
        <dbReference type="ChEBI" id="CHEBI:57841"/>
    </ligand>
</feature>
<evidence type="ECO:0000256" key="6">
    <source>
        <dbReference type="ARBA" id="ARBA00047334"/>
    </source>
</evidence>
<dbReference type="HOGENOM" id="CLU_018272_3_2_0"/>
<evidence type="ECO:0000256" key="4">
    <source>
        <dbReference type="ARBA" id="ARBA00022842"/>
    </source>
</evidence>
<dbReference type="NCBIfam" id="TIGR00693">
    <property type="entry name" value="thiE"/>
    <property type="match status" value="1"/>
</dbReference>
<dbReference type="InterPro" id="IPR013785">
    <property type="entry name" value="Aldolase_TIM"/>
</dbReference>
<dbReference type="Proteomes" id="UP000027059">
    <property type="component" value="Chromosome"/>
</dbReference>
<evidence type="ECO:0000256" key="9">
    <source>
        <dbReference type="HAMAP-Rule" id="MF_00097"/>
    </source>
</evidence>
<dbReference type="GO" id="GO:0009229">
    <property type="term" value="P:thiamine diphosphate biosynthetic process"/>
    <property type="evidence" value="ECO:0007669"/>
    <property type="project" value="UniProtKB-UniRule"/>
</dbReference>
<dbReference type="GO" id="GO:0005737">
    <property type="term" value="C:cytoplasm"/>
    <property type="evidence" value="ECO:0007669"/>
    <property type="project" value="TreeGrafter"/>
</dbReference>
<dbReference type="GO" id="GO:0004789">
    <property type="term" value="F:thiamine-phosphate diphosphorylase activity"/>
    <property type="evidence" value="ECO:0007669"/>
    <property type="project" value="UniProtKB-UniRule"/>
</dbReference>